<dbReference type="PROSITE" id="PS51831">
    <property type="entry name" value="HD"/>
    <property type="match status" value="1"/>
</dbReference>
<dbReference type="PANTHER" id="PTHR11373:SF32">
    <property type="entry name" value="DEOXYGUANOSINETRIPHOSPHATE TRIPHOSPHOHYDROLASE"/>
    <property type="match status" value="1"/>
</dbReference>
<dbReference type="InterPro" id="IPR006674">
    <property type="entry name" value="HD_domain"/>
</dbReference>
<evidence type="ECO:0000259" key="3">
    <source>
        <dbReference type="PROSITE" id="PS51831"/>
    </source>
</evidence>
<dbReference type="InterPro" id="IPR050135">
    <property type="entry name" value="dGTPase-like"/>
</dbReference>
<feature type="domain" description="HD" evidence="3">
    <location>
        <begin position="125"/>
        <end position="304"/>
    </location>
</feature>
<dbReference type="SUPFAM" id="SSF109604">
    <property type="entry name" value="HD-domain/PDEase-like"/>
    <property type="match status" value="1"/>
</dbReference>
<dbReference type="NCBIfam" id="TIGR01353">
    <property type="entry name" value="dGTP_triPase"/>
    <property type="match status" value="1"/>
</dbReference>
<sequence>MSKPPGKPPTPPKPSLRRRPYTPQRLLSLAVHHEVRRRTQALSAFKDATHPAAEAPAEQRLAAAEPATWPEAYARRLCVPFDDNYRGASPFERDYSRIVHSSALRRLQGKTQLIPAGENEVFRTRLTHSLEVSDIASRIALALNLRHGAQLGGYRVNGHIVACASLLHDLGHPPFGHSGEEVLNERMLAYGGFEGNAQTLRIVARLENRLGLIGDREAAEYAIAGTEASPRGMNLTAGTLAAVVKYPYLLQPRPGRGAKGVYAEDLPVIQRLQALGLSSGVRVGTAQRTVECQIMDIADDIAYSAYDLEDTLEAGIVTPLDLVAPDDELLASIRSEEGVRACLGLLADDDVEAANSRILEALTQVFASLFDLGDAYPHIQADSVEGNRARHIFVARTYLESVMHARHPMVRRQFLEALIERHIGAVDIEVDRGTAHFSRVVVEPESKLRIECLKAFNFHRVINSRRLKMVHYRSRKIVGELFDTLFENAVENDPKLRGLLLPDSMQEQLRSQGALRGTAAEAQAARLVADHVSSLTDTEALRLHAQLTSDQTGSFNAYWR</sequence>
<feature type="compositionally biased region" description="Pro residues" evidence="2">
    <location>
        <begin position="1"/>
        <end position="14"/>
    </location>
</feature>
<feature type="region of interest" description="Disordered" evidence="2">
    <location>
        <begin position="1"/>
        <end position="22"/>
    </location>
</feature>
<dbReference type="InterPro" id="IPR003607">
    <property type="entry name" value="HD/PDEase_dom"/>
</dbReference>
<keyword evidence="1" id="KW-0378">Hydrolase</keyword>
<dbReference type="InterPro" id="IPR006261">
    <property type="entry name" value="dGTPase"/>
</dbReference>
<reference evidence="4 5" key="1">
    <citation type="submission" date="2024-05" db="EMBL/GenBank/DDBJ databases">
        <title>Roseateles sp. DJS-2-20 16S ribosomal RNA gene Genome sequencing and assembly.</title>
        <authorList>
            <person name="Woo H."/>
        </authorList>
    </citation>
    <scope>NUCLEOTIDE SEQUENCE [LARGE SCALE GENOMIC DNA]</scope>
    <source>
        <strain evidence="4 5">DJS-2-20</strain>
    </source>
</reference>
<dbReference type="EMBL" id="JBDPZD010000001">
    <property type="protein sequence ID" value="MEO3690503.1"/>
    <property type="molecule type" value="Genomic_DNA"/>
</dbReference>
<dbReference type="Proteomes" id="UP001495147">
    <property type="component" value="Unassembled WGS sequence"/>
</dbReference>
<gene>
    <name evidence="4" type="primary">dgt</name>
    <name evidence="4" type="ORF">ABDJ85_03425</name>
</gene>
<dbReference type="InterPro" id="IPR026875">
    <property type="entry name" value="PHydrolase_assoc_dom"/>
</dbReference>
<name>A0ABV0FX74_9BURK</name>
<evidence type="ECO:0000313" key="5">
    <source>
        <dbReference type="Proteomes" id="UP001495147"/>
    </source>
</evidence>
<evidence type="ECO:0000256" key="2">
    <source>
        <dbReference type="SAM" id="MobiDB-lite"/>
    </source>
</evidence>
<comment type="caution">
    <text evidence="4">The sequence shown here is derived from an EMBL/GenBank/DDBJ whole genome shotgun (WGS) entry which is preliminary data.</text>
</comment>
<organism evidence="4 5">
    <name type="scientific">Roseateles paludis</name>
    <dbReference type="NCBI Taxonomy" id="3145238"/>
    <lineage>
        <taxon>Bacteria</taxon>
        <taxon>Pseudomonadati</taxon>
        <taxon>Pseudomonadota</taxon>
        <taxon>Betaproteobacteria</taxon>
        <taxon>Burkholderiales</taxon>
        <taxon>Sphaerotilaceae</taxon>
        <taxon>Roseateles</taxon>
    </lineage>
</organism>
<dbReference type="SMART" id="SM00471">
    <property type="entry name" value="HDc"/>
    <property type="match status" value="1"/>
</dbReference>
<evidence type="ECO:0000256" key="1">
    <source>
        <dbReference type="ARBA" id="ARBA00022801"/>
    </source>
</evidence>
<protein>
    <submittedName>
        <fullName evidence="4">dGTP triphosphohydrolase</fullName>
    </submittedName>
</protein>
<accession>A0ABV0FX74</accession>
<dbReference type="RefSeq" id="WP_347703331.1">
    <property type="nucleotide sequence ID" value="NZ_JBDPZD010000001.1"/>
</dbReference>
<dbReference type="Pfam" id="PF13286">
    <property type="entry name" value="HD_assoc"/>
    <property type="match status" value="1"/>
</dbReference>
<proteinExistence type="predicted"/>
<evidence type="ECO:0000313" key="4">
    <source>
        <dbReference type="EMBL" id="MEO3690503.1"/>
    </source>
</evidence>
<dbReference type="PANTHER" id="PTHR11373">
    <property type="entry name" value="DEOXYNUCLEOSIDE TRIPHOSPHATE TRIPHOSPHOHYDROLASE"/>
    <property type="match status" value="1"/>
</dbReference>
<keyword evidence="5" id="KW-1185">Reference proteome</keyword>
<dbReference type="CDD" id="cd00077">
    <property type="entry name" value="HDc"/>
    <property type="match status" value="1"/>
</dbReference>
<dbReference type="Gene3D" id="1.10.3210.10">
    <property type="entry name" value="Hypothetical protein af1432"/>
    <property type="match status" value="2"/>
</dbReference>
<dbReference type="Pfam" id="PF01966">
    <property type="entry name" value="HD"/>
    <property type="match status" value="1"/>
</dbReference>